<dbReference type="Proteomes" id="UP000654918">
    <property type="component" value="Unassembled WGS sequence"/>
</dbReference>
<feature type="compositionally biased region" description="Basic and acidic residues" evidence="1">
    <location>
        <begin position="22"/>
        <end position="40"/>
    </location>
</feature>
<comment type="caution">
    <text evidence="2">The sequence shown here is derived from an EMBL/GenBank/DDBJ whole genome shotgun (WGS) entry which is preliminary data.</text>
</comment>
<dbReference type="EMBL" id="WIGO01000277">
    <property type="protein sequence ID" value="KAF6820089.1"/>
    <property type="molecule type" value="Genomic_DNA"/>
</dbReference>
<evidence type="ECO:0000256" key="1">
    <source>
        <dbReference type="SAM" id="MobiDB-lite"/>
    </source>
</evidence>
<keyword evidence="3" id="KW-1185">Reference proteome</keyword>
<proteinExistence type="predicted"/>
<name>A0A8H6JVE3_9PEZI</name>
<organism evidence="2 3">
    <name type="scientific">Colletotrichum plurivorum</name>
    <dbReference type="NCBI Taxonomy" id="2175906"/>
    <lineage>
        <taxon>Eukaryota</taxon>
        <taxon>Fungi</taxon>
        <taxon>Dikarya</taxon>
        <taxon>Ascomycota</taxon>
        <taxon>Pezizomycotina</taxon>
        <taxon>Sordariomycetes</taxon>
        <taxon>Hypocreomycetidae</taxon>
        <taxon>Glomerellales</taxon>
        <taxon>Glomerellaceae</taxon>
        <taxon>Colletotrichum</taxon>
        <taxon>Colletotrichum orchidearum species complex</taxon>
    </lineage>
</organism>
<feature type="compositionally biased region" description="Low complexity" evidence="1">
    <location>
        <begin position="65"/>
        <end position="77"/>
    </location>
</feature>
<feature type="compositionally biased region" description="Low complexity" evidence="1">
    <location>
        <begin position="374"/>
        <end position="386"/>
    </location>
</feature>
<dbReference type="AlphaFoldDB" id="A0A8H6JVE3"/>
<evidence type="ECO:0000313" key="3">
    <source>
        <dbReference type="Proteomes" id="UP000654918"/>
    </source>
</evidence>
<feature type="compositionally biased region" description="Basic and acidic residues" evidence="1">
    <location>
        <begin position="98"/>
        <end position="112"/>
    </location>
</feature>
<protein>
    <submittedName>
        <fullName evidence="2">Uncharacterized protein</fullName>
    </submittedName>
</protein>
<feature type="compositionally biased region" description="Low complexity" evidence="1">
    <location>
        <begin position="394"/>
        <end position="405"/>
    </location>
</feature>
<gene>
    <name evidence="2" type="ORF">CPLU01_12863</name>
</gene>
<accession>A0A8H6JVE3</accession>
<reference evidence="2" key="1">
    <citation type="journal article" date="2020" name="Phytopathology">
        <title>Genome Sequence Resources of Colletotrichum truncatum, C. plurivorum, C. musicola, and C. sojae: Four Species Pathogenic to Soybean (Glycine max).</title>
        <authorList>
            <person name="Rogerio F."/>
            <person name="Boufleur T.R."/>
            <person name="Ciampi-Guillardi M."/>
            <person name="Sukno S.A."/>
            <person name="Thon M.R."/>
            <person name="Massola Junior N.S."/>
            <person name="Baroncelli R."/>
        </authorList>
    </citation>
    <scope>NUCLEOTIDE SEQUENCE</scope>
    <source>
        <strain evidence="2">LFN00145</strain>
    </source>
</reference>
<feature type="region of interest" description="Disordered" evidence="1">
    <location>
        <begin position="343"/>
        <end position="439"/>
    </location>
</feature>
<feature type="compositionally biased region" description="Polar residues" evidence="1">
    <location>
        <begin position="1"/>
        <end position="18"/>
    </location>
</feature>
<evidence type="ECO:0000313" key="2">
    <source>
        <dbReference type="EMBL" id="KAF6820089.1"/>
    </source>
</evidence>
<sequence length="439" mass="49158">MDEPHTYSQEEQAPQITQIRKRQSDDEPLIKRARLTRENLARLNKMGKPKKGSKTASTERETTDDSTTTKSISTTASVFATQARDNGMLDPFGSKTPTNHEARRERSARSRETASPTETEDMNYVKRIAGADNEMTMVYEAGTRLLKEYDDDGCKKIFIEGLEAEEFRPFPVGNHITGAVLYKNNPRSVTLPHLAGEWKGPDGSASEATLQSAYDGTALAHARNQALSYLEKPDPPGHAEITTFTTDGKILNFYSHHAARTEDETLEYHQHPEASYNLMKFDEYKDGRRHPRNTQDRAKELSYALRDQLKEHWKQQRGTLLPIAQGTPSPAPIPELTNAYEETTQREDQASYEVVGQPCQPTSAASTKPHKTPTSHSSRTSHSSSNDSRKRKAAPSQSSSQGSPGHASKHRNYWKKDPNTGGYYHKHSDGTISWLGTEE</sequence>
<feature type="region of interest" description="Disordered" evidence="1">
    <location>
        <begin position="1"/>
        <end position="119"/>
    </location>
</feature>